<evidence type="ECO:0000256" key="7">
    <source>
        <dbReference type="SAM" id="MobiDB-lite"/>
    </source>
</evidence>
<dbReference type="EMBL" id="CP035494">
    <property type="protein sequence ID" value="QAY61249.1"/>
    <property type="molecule type" value="Genomic_DNA"/>
</dbReference>
<dbReference type="SUPFAM" id="SSF88723">
    <property type="entry name" value="PIN domain-like"/>
    <property type="match status" value="1"/>
</dbReference>
<feature type="binding site" evidence="6">
    <location>
        <position position="95"/>
    </location>
    <ligand>
        <name>Mg(2+)</name>
        <dbReference type="ChEBI" id="CHEBI:18420"/>
    </ligand>
</feature>
<feature type="domain" description="PIN" evidence="8">
    <location>
        <begin position="92"/>
        <end position="206"/>
    </location>
</feature>
<evidence type="ECO:0000313" key="10">
    <source>
        <dbReference type="Proteomes" id="UP000293995"/>
    </source>
</evidence>
<keyword evidence="1 6" id="KW-1277">Toxin-antitoxin system</keyword>
<dbReference type="OrthoDB" id="3696351at2"/>
<keyword evidence="4 6" id="KW-0378">Hydrolase</keyword>
<feature type="region of interest" description="Disordered" evidence="7">
    <location>
        <begin position="46"/>
        <end position="71"/>
    </location>
</feature>
<protein>
    <recommendedName>
        <fullName evidence="6">Ribonuclease VapC</fullName>
        <shortName evidence="6">RNase VapC</shortName>
        <ecNumber evidence="6">3.1.-.-</ecNumber>
    </recommendedName>
    <alternativeName>
        <fullName evidence="6">Toxin VapC</fullName>
    </alternativeName>
</protein>
<comment type="function">
    <text evidence="6">Toxic component of a toxin-antitoxin (TA) system. An RNase.</text>
</comment>
<evidence type="ECO:0000256" key="6">
    <source>
        <dbReference type="HAMAP-Rule" id="MF_00265"/>
    </source>
</evidence>
<dbReference type="InterPro" id="IPR002716">
    <property type="entry name" value="PIN_dom"/>
</dbReference>
<proteinExistence type="inferred from homology"/>
<evidence type="ECO:0000313" key="9">
    <source>
        <dbReference type="EMBL" id="QAY61249.1"/>
    </source>
</evidence>
<reference evidence="9 10" key="1">
    <citation type="submission" date="2019-01" db="EMBL/GenBank/DDBJ databases">
        <title>Genome sequencing of strain DFW100M-13.</title>
        <authorList>
            <person name="Heo J."/>
            <person name="Kim S.-J."/>
            <person name="Kim J.-S."/>
            <person name="Hong S.-B."/>
            <person name="Kwon S.-W."/>
        </authorList>
    </citation>
    <scope>NUCLEOTIDE SEQUENCE [LARGE SCALE GENOMIC DNA]</scope>
    <source>
        <strain evidence="9 10">DFW100M-13</strain>
    </source>
</reference>
<comment type="similarity">
    <text evidence="6">Belongs to the PINc/VapC protein family.</text>
</comment>
<evidence type="ECO:0000256" key="2">
    <source>
        <dbReference type="ARBA" id="ARBA00022722"/>
    </source>
</evidence>
<dbReference type="InterPro" id="IPR022907">
    <property type="entry name" value="VapC_family"/>
</dbReference>
<dbReference type="KEGG" id="mprt:ET475_15510"/>
<sequence>MVHCRHGNDIAAYPGHPDTRARGRTRAGGEGVAGSVAFGARCTTRGSRNRIPDSEARCPARRSPEGAGRDARKVRLSAELSGGAPQGLARVIVLDASILIAYWTTDDAHADDAFSILDTEEDLLLHPVTLAETLVWPVRERRERAAVDDVARLGIERYAPLFDEPLRVASLRAATTLRLPDVYVLATAIEHGATLATFDRRLAGAARDHHVAVVGA</sequence>
<dbReference type="Pfam" id="PF01850">
    <property type="entry name" value="PIN"/>
    <property type="match status" value="1"/>
</dbReference>
<keyword evidence="10" id="KW-1185">Reference proteome</keyword>
<keyword evidence="5 6" id="KW-0460">Magnesium</keyword>
<dbReference type="AlphaFoldDB" id="A0A4P6EIZ0"/>
<accession>A0A4P6EIZ0</accession>
<evidence type="ECO:0000259" key="8">
    <source>
        <dbReference type="Pfam" id="PF01850"/>
    </source>
</evidence>
<dbReference type="HAMAP" id="MF_00265">
    <property type="entry name" value="VapC_Nob1"/>
    <property type="match status" value="1"/>
</dbReference>
<feature type="compositionally biased region" description="Basic and acidic residues" evidence="7">
    <location>
        <begin position="50"/>
        <end position="71"/>
    </location>
</feature>
<gene>
    <name evidence="6" type="primary">vapC</name>
    <name evidence="9" type="ORF">ET475_15510</name>
</gene>
<evidence type="ECO:0000256" key="1">
    <source>
        <dbReference type="ARBA" id="ARBA00022649"/>
    </source>
</evidence>
<keyword evidence="3 6" id="KW-0479">Metal-binding</keyword>
<comment type="cofactor">
    <cofactor evidence="6">
        <name>Mg(2+)</name>
        <dbReference type="ChEBI" id="CHEBI:18420"/>
    </cofactor>
</comment>
<keyword evidence="2 6" id="KW-0540">Nuclease</keyword>
<dbReference type="Gene3D" id="3.40.50.1010">
    <property type="entry name" value="5'-nuclease"/>
    <property type="match status" value="1"/>
</dbReference>
<dbReference type="EC" id="3.1.-.-" evidence="6"/>
<dbReference type="Proteomes" id="UP000293995">
    <property type="component" value="Chromosome"/>
</dbReference>
<dbReference type="GO" id="GO:0000287">
    <property type="term" value="F:magnesium ion binding"/>
    <property type="evidence" value="ECO:0007669"/>
    <property type="project" value="UniProtKB-UniRule"/>
</dbReference>
<dbReference type="GO" id="GO:0090729">
    <property type="term" value="F:toxin activity"/>
    <property type="evidence" value="ECO:0007669"/>
    <property type="project" value="UniProtKB-KW"/>
</dbReference>
<feature type="binding site" evidence="6">
    <location>
        <position position="181"/>
    </location>
    <ligand>
        <name>Mg(2+)</name>
        <dbReference type="ChEBI" id="CHEBI:18420"/>
    </ligand>
</feature>
<name>A0A4P6EIZ0_9MICO</name>
<dbReference type="CDD" id="cd09854">
    <property type="entry name" value="PIN_VapC-like"/>
    <property type="match status" value="1"/>
</dbReference>
<evidence type="ECO:0000256" key="3">
    <source>
        <dbReference type="ARBA" id="ARBA00022723"/>
    </source>
</evidence>
<evidence type="ECO:0000256" key="5">
    <source>
        <dbReference type="ARBA" id="ARBA00022842"/>
    </source>
</evidence>
<dbReference type="GO" id="GO:0004540">
    <property type="term" value="F:RNA nuclease activity"/>
    <property type="evidence" value="ECO:0007669"/>
    <property type="project" value="InterPro"/>
</dbReference>
<feature type="region of interest" description="Disordered" evidence="7">
    <location>
        <begin position="1"/>
        <end position="30"/>
    </location>
</feature>
<keyword evidence="6" id="KW-0800">Toxin</keyword>
<dbReference type="InterPro" id="IPR029060">
    <property type="entry name" value="PIN-like_dom_sf"/>
</dbReference>
<organism evidence="9 10">
    <name type="scientific">Microbacterium protaetiae</name>
    <dbReference type="NCBI Taxonomy" id="2509458"/>
    <lineage>
        <taxon>Bacteria</taxon>
        <taxon>Bacillati</taxon>
        <taxon>Actinomycetota</taxon>
        <taxon>Actinomycetes</taxon>
        <taxon>Micrococcales</taxon>
        <taxon>Microbacteriaceae</taxon>
        <taxon>Microbacterium</taxon>
    </lineage>
</organism>
<evidence type="ECO:0000256" key="4">
    <source>
        <dbReference type="ARBA" id="ARBA00022801"/>
    </source>
</evidence>
<dbReference type="GO" id="GO:0016787">
    <property type="term" value="F:hydrolase activity"/>
    <property type="evidence" value="ECO:0007669"/>
    <property type="project" value="UniProtKB-KW"/>
</dbReference>